<dbReference type="Pfam" id="PF21906">
    <property type="entry name" value="WHD_NrtR"/>
    <property type="match status" value="1"/>
</dbReference>
<dbReference type="Pfam" id="PF00293">
    <property type="entry name" value="NUDIX"/>
    <property type="match status" value="1"/>
</dbReference>
<dbReference type="InterPro" id="IPR000086">
    <property type="entry name" value="NUDIX_hydrolase_dom"/>
</dbReference>
<dbReference type="AlphaFoldDB" id="A0A8J3VQE1"/>
<dbReference type="Gene3D" id="1.10.10.10">
    <property type="entry name" value="Winged helix-like DNA-binding domain superfamily/Winged helix DNA-binding domain"/>
    <property type="match status" value="1"/>
</dbReference>
<gene>
    <name evidence="3" type="ORF">Raf01_31240</name>
</gene>
<dbReference type="SUPFAM" id="SSF55811">
    <property type="entry name" value="Nudix"/>
    <property type="match status" value="1"/>
</dbReference>
<dbReference type="EMBL" id="BONZ01000030">
    <property type="protein sequence ID" value="GIH14952.1"/>
    <property type="molecule type" value="Genomic_DNA"/>
</dbReference>
<keyword evidence="4" id="KW-1185">Reference proteome</keyword>
<dbReference type="InterPro" id="IPR015797">
    <property type="entry name" value="NUDIX_hydrolase-like_dom_sf"/>
</dbReference>
<reference evidence="3" key="1">
    <citation type="submission" date="2021-01" db="EMBL/GenBank/DDBJ databases">
        <title>Whole genome shotgun sequence of Rugosimonospora africana NBRC 104875.</title>
        <authorList>
            <person name="Komaki H."/>
            <person name="Tamura T."/>
        </authorList>
    </citation>
    <scope>NUCLEOTIDE SEQUENCE</scope>
    <source>
        <strain evidence="3">NBRC 104875</strain>
    </source>
</reference>
<sequence>MTERRPGEDTFLAAYDPTAFPPFALTVDLAIFTVRDGLLTVLLVERGDHPFKGYWALPGGHVAHGRESAEQAAVRELGEETGLDWTTVGGHLEQVGTYTEPDRDPRIRAGLHVASVAYVALAPNLPLPTAGTDAARARFWPVEDLSLDTQRAAWLDRQPYRGDAPVLAYDHALILSHARDRIRAKLEYTTLAAQFVTEPFTLADLRRVYQAVWGSAPDLANFRRKVLKTPGFVVATNEHRAVASDRGGAPPLLYRRGDAQRIDPPFTWERE</sequence>
<name>A0A8J3VQE1_9ACTN</name>
<evidence type="ECO:0000256" key="1">
    <source>
        <dbReference type="ARBA" id="ARBA00022801"/>
    </source>
</evidence>
<dbReference type="InterPro" id="IPR036388">
    <property type="entry name" value="WH-like_DNA-bd_sf"/>
</dbReference>
<evidence type="ECO:0000313" key="4">
    <source>
        <dbReference type="Proteomes" id="UP000642748"/>
    </source>
</evidence>
<dbReference type="Proteomes" id="UP000642748">
    <property type="component" value="Unassembled WGS sequence"/>
</dbReference>
<dbReference type="SUPFAM" id="SSF46785">
    <property type="entry name" value="Winged helix' DNA-binding domain"/>
    <property type="match status" value="1"/>
</dbReference>
<dbReference type="PRINTS" id="PR00502">
    <property type="entry name" value="NUDIXFAMILY"/>
</dbReference>
<protein>
    <submittedName>
        <fullName evidence="3">NUDIX hydrolase</fullName>
    </submittedName>
</protein>
<dbReference type="InterPro" id="IPR054105">
    <property type="entry name" value="WHD_NrtR"/>
</dbReference>
<organism evidence="3 4">
    <name type="scientific">Rugosimonospora africana</name>
    <dbReference type="NCBI Taxonomy" id="556532"/>
    <lineage>
        <taxon>Bacteria</taxon>
        <taxon>Bacillati</taxon>
        <taxon>Actinomycetota</taxon>
        <taxon>Actinomycetes</taxon>
        <taxon>Micromonosporales</taxon>
        <taxon>Micromonosporaceae</taxon>
        <taxon>Rugosimonospora</taxon>
    </lineage>
</organism>
<dbReference type="Gene3D" id="3.90.79.10">
    <property type="entry name" value="Nucleoside Triphosphate Pyrophosphohydrolase"/>
    <property type="match status" value="1"/>
</dbReference>
<dbReference type="InterPro" id="IPR020476">
    <property type="entry name" value="Nudix_hydrolase"/>
</dbReference>
<dbReference type="PROSITE" id="PS51462">
    <property type="entry name" value="NUDIX"/>
    <property type="match status" value="1"/>
</dbReference>
<keyword evidence="1 3" id="KW-0378">Hydrolase</keyword>
<dbReference type="GO" id="GO:0016787">
    <property type="term" value="F:hydrolase activity"/>
    <property type="evidence" value="ECO:0007669"/>
    <property type="project" value="UniProtKB-KW"/>
</dbReference>
<evidence type="ECO:0000313" key="3">
    <source>
        <dbReference type="EMBL" id="GIH14952.1"/>
    </source>
</evidence>
<dbReference type="PANTHER" id="PTHR43736:SF4">
    <property type="entry name" value="SLR1690 PROTEIN"/>
    <property type="match status" value="1"/>
</dbReference>
<dbReference type="CDD" id="cd18873">
    <property type="entry name" value="NUDIX_NadM_like"/>
    <property type="match status" value="1"/>
</dbReference>
<proteinExistence type="predicted"/>
<dbReference type="RefSeq" id="WP_203918600.1">
    <property type="nucleotide sequence ID" value="NZ_BONZ01000030.1"/>
</dbReference>
<evidence type="ECO:0000259" key="2">
    <source>
        <dbReference type="PROSITE" id="PS51462"/>
    </source>
</evidence>
<accession>A0A8J3VQE1</accession>
<comment type="caution">
    <text evidence="3">The sequence shown here is derived from an EMBL/GenBank/DDBJ whole genome shotgun (WGS) entry which is preliminary data.</text>
</comment>
<feature type="domain" description="Nudix hydrolase" evidence="2">
    <location>
        <begin position="22"/>
        <end position="162"/>
    </location>
</feature>
<dbReference type="PANTHER" id="PTHR43736">
    <property type="entry name" value="ADP-RIBOSE PYROPHOSPHATASE"/>
    <property type="match status" value="1"/>
</dbReference>
<dbReference type="InterPro" id="IPR036390">
    <property type="entry name" value="WH_DNA-bd_sf"/>
</dbReference>